<dbReference type="KEGG" id="htl:HPTL_1165"/>
<accession>A0A2Z6DYL0</accession>
<feature type="domain" description="GGDEF" evidence="3">
    <location>
        <begin position="422"/>
        <end position="554"/>
    </location>
</feature>
<keyword evidence="5" id="KW-1185">Reference proteome</keyword>
<dbReference type="Pfam" id="PF12860">
    <property type="entry name" value="PAS_7"/>
    <property type="match status" value="2"/>
</dbReference>
<dbReference type="InterPro" id="IPR000700">
    <property type="entry name" value="PAS-assoc_C"/>
</dbReference>
<sequence length="623" mass="69885">MPRDDLNAALARVLDALGWGYWVRDLATGAMVWSETFRRQHGIAADESPTREVFLAHLLPEDRDAFVRQVEAAYRSGQGVVQYRVVLEAGQIRSCIVQVVVLTTPEGKRLAYGINRFDDRHLALDVALAEKARTLNAVIAALPVGLMVFDADLRLRYWNDRAFAILDLPRSLAYEGVSFADLIRVPASRGEYGPGDPERLVAERVALAKTFQPHRLERQHPDGRWHLVQGEPFFDAQGRPAGFVSTFTDVTALKAAEAAVQVTRDRLQTLVDHLPSGVTLFDADLKLVAWNQKFAELFDFPLSLLEKGVDFATLLRFNLERGEYGEIADPEAYLAERLRAARSFVPHELERTRPDGRVLHIIGQPVPSGGFVSIYQDVTEQRRIEAELRRRALTDELTGLTNRAALLSQLPRLCEEARRRKEYLAVLFIDLDRFKWVNDTAGHVVGDAVLRAAAERLRTTVRASDLAARVGGDEFVAVTFVTEATQASQLAQRLLDRFALPFEVGENQWQLSPSIGIALYPDDERDPNALLRAAGLAMYRAKGEGGNRFAFLPGVCTKRRRHAVVWSNGCALRSTMMRFISYFNRFAIGQARSSVQKYSCVGAMKSWERFRQHASSRLPNRSG</sequence>
<dbReference type="PROSITE" id="PS50112">
    <property type="entry name" value="PAS"/>
    <property type="match status" value="1"/>
</dbReference>
<dbReference type="NCBIfam" id="TIGR00254">
    <property type="entry name" value="GGDEF"/>
    <property type="match status" value="1"/>
</dbReference>
<dbReference type="GO" id="GO:0006355">
    <property type="term" value="P:regulation of DNA-templated transcription"/>
    <property type="evidence" value="ECO:0007669"/>
    <property type="project" value="InterPro"/>
</dbReference>
<dbReference type="SMART" id="SM00086">
    <property type="entry name" value="PAC"/>
    <property type="match status" value="1"/>
</dbReference>
<proteinExistence type="predicted"/>
<dbReference type="Gene3D" id="3.30.70.270">
    <property type="match status" value="1"/>
</dbReference>
<dbReference type="Pfam" id="PF00989">
    <property type="entry name" value="PAS"/>
    <property type="match status" value="1"/>
</dbReference>
<evidence type="ECO:0000259" key="3">
    <source>
        <dbReference type="PROSITE" id="PS50887"/>
    </source>
</evidence>
<dbReference type="InterPro" id="IPR013767">
    <property type="entry name" value="PAS_fold"/>
</dbReference>
<dbReference type="PANTHER" id="PTHR44757:SF2">
    <property type="entry name" value="BIOFILM ARCHITECTURE MAINTENANCE PROTEIN MBAA"/>
    <property type="match status" value="1"/>
</dbReference>
<dbReference type="PROSITE" id="PS50113">
    <property type="entry name" value="PAC"/>
    <property type="match status" value="1"/>
</dbReference>
<gene>
    <name evidence="4" type="ORF">HPTL_1165</name>
</gene>
<reference evidence="4 5" key="1">
    <citation type="submission" date="2018-04" db="EMBL/GenBank/DDBJ databases">
        <title>Complete genome sequence of Hydrogenophilus thermoluteolus TH-1.</title>
        <authorList>
            <person name="Arai H."/>
        </authorList>
    </citation>
    <scope>NUCLEOTIDE SEQUENCE [LARGE SCALE GENOMIC DNA]</scope>
    <source>
        <strain evidence="4 5">TH-1</strain>
    </source>
</reference>
<dbReference type="AlphaFoldDB" id="A0A2Z6DYL0"/>
<dbReference type="InterPro" id="IPR029787">
    <property type="entry name" value="Nucleotide_cyclase"/>
</dbReference>
<feature type="domain" description="PAC" evidence="2">
    <location>
        <begin position="210"/>
        <end position="262"/>
    </location>
</feature>
<dbReference type="SUPFAM" id="SSF55073">
    <property type="entry name" value="Nucleotide cyclase"/>
    <property type="match status" value="1"/>
</dbReference>
<protein>
    <submittedName>
        <fullName evidence="4">Diguanylate cyclase/phosphodiesterase with PAS/PAC sensor</fullName>
    </submittedName>
</protein>
<dbReference type="InterPro" id="IPR035965">
    <property type="entry name" value="PAS-like_dom_sf"/>
</dbReference>
<dbReference type="InterPro" id="IPR043128">
    <property type="entry name" value="Rev_trsase/Diguanyl_cyclase"/>
</dbReference>
<dbReference type="PANTHER" id="PTHR44757">
    <property type="entry name" value="DIGUANYLATE CYCLASE DGCP"/>
    <property type="match status" value="1"/>
</dbReference>
<feature type="domain" description="PAS" evidence="1">
    <location>
        <begin position="6"/>
        <end position="77"/>
    </location>
</feature>
<dbReference type="Pfam" id="PF00990">
    <property type="entry name" value="GGDEF"/>
    <property type="match status" value="1"/>
</dbReference>
<dbReference type="InterPro" id="IPR001610">
    <property type="entry name" value="PAC"/>
</dbReference>
<dbReference type="RefSeq" id="WP_119335167.1">
    <property type="nucleotide sequence ID" value="NZ_AP018558.1"/>
</dbReference>
<dbReference type="InterPro" id="IPR000160">
    <property type="entry name" value="GGDEF_dom"/>
</dbReference>
<dbReference type="InterPro" id="IPR000014">
    <property type="entry name" value="PAS"/>
</dbReference>
<dbReference type="Gene3D" id="3.30.450.20">
    <property type="entry name" value="PAS domain"/>
    <property type="match status" value="3"/>
</dbReference>
<name>A0A2Z6DYL0_HYDTE</name>
<organism evidence="4 5">
    <name type="scientific">Hydrogenophilus thermoluteolus</name>
    <name type="common">Pseudomonas hydrogenothermophila</name>
    <dbReference type="NCBI Taxonomy" id="297"/>
    <lineage>
        <taxon>Bacteria</taxon>
        <taxon>Pseudomonadati</taxon>
        <taxon>Pseudomonadota</taxon>
        <taxon>Hydrogenophilia</taxon>
        <taxon>Hydrogenophilales</taxon>
        <taxon>Hydrogenophilaceae</taxon>
        <taxon>Hydrogenophilus</taxon>
    </lineage>
</organism>
<evidence type="ECO:0000313" key="4">
    <source>
        <dbReference type="EMBL" id="BBD77429.1"/>
    </source>
</evidence>
<dbReference type="SMART" id="SM00267">
    <property type="entry name" value="GGDEF"/>
    <property type="match status" value="1"/>
</dbReference>
<evidence type="ECO:0000313" key="5">
    <source>
        <dbReference type="Proteomes" id="UP000262004"/>
    </source>
</evidence>
<dbReference type="InterPro" id="IPR052155">
    <property type="entry name" value="Biofilm_reg_signaling"/>
</dbReference>
<dbReference type="OrthoDB" id="5296913at2"/>
<dbReference type="CDD" id="cd01949">
    <property type="entry name" value="GGDEF"/>
    <property type="match status" value="1"/>
</dbReference>
<evidence type="ECO:0000259" key="1">
    <source>
        <dbReference type="PROSITE" id="PS50112"/>
    </source>
</evidence>
<dbReference type="EMBL" id="AP018558">
    <property type="protein sequence ID" value="BBD77429.1"/>
    <property type="molecule type" value="Genomic_DNA"/>
</dbReference>
<evidence type="ECO:0000259" key="2">
    <source>
        <dbReference type="PROSITE" id="PS50113"/>
    </source>
</evidence>
<dbReference type="SUPFAM" id="SSF55785">
    <property type="entry name" value="PYP-like sensor domain (PAS domain)"/>
    <property type="match status" value="3"/>
</dbReference>
<dbReference type="SMART" id="SM00091">
    <property type="entry name" value="PAS"/>
    <property type="match status" value="3"/>
</dbReference>
<dbReference type="CDD" id="cd00130">
    <property type="entry name" value="PAS"/>
    <property type="match status" value="1"/>
</dbReference>
<dbReference type="PROSITE" id="PS50887">
    <property type="entry name" value="GGDEF"/>
    <property type="match status" value="1"/>
</dbReference>
<dbReference type="Proteomes" id="UP000262004">
    <property type="component" value="Chromosome"/>
</dbReference>